<gene>
    <name evidence="2" type="ORF">OCTVUL_1B003238</name>
</gene>
<dbReference type="Pfam" id="PF00078">
    <property type="entry name" value="RVT_1"/>
    <property type="match status" value="1"/>
</dbReference>
<evidence type="ECO:0000259" key="1">
    <source>
        <dbReference type="Pfam" id="PF00078"/>
    </source>
</evidence>
<dbReference type="InterPro" id="IPR000477">
    <property type="entry name" value="RT_dom"/>
</dbReference>
<protein>
    <recommendedName>
        <fullName evidence="1">Reverse transcriptase domain-containing protein</fullName>
    </recommendedName>
</protein>
<evidence type="ECO:0000313" key="3">
    <source>
        <dbReference type="Proteomes" id="UP001162480"/>
    </source>
</evidence>
<sequence length="168" mass="18444">MCFINYSKTSGYIDHDKLWKCLEKMGTPLHLVQLIRSLYQNQEATVRTSYGDTGWFEIGKGTRQGCILSPAAFNMYTEKVMRNAGLEDSSIGVRIRGRNINNRRYADDTTLLAESEHCNLYHFPAPSTSYNAHAIAVAAGDVVIIGGADCDVGDCGGRSCDFVFAAAC</sequence>
<dbReference type="EMBL" id="OX597821">
    <property type="protein sequence ID" value="CAI9726507.1"/>
    <property type="molecule type" value="Genomic_DNA"/>
</dbReference>
<dbReference type="InterPro" id="IPR043502">
    <property type="entry name" value="DNA/RNA_pol_sf"/>
</dbReference>
<keyword evidence="3" id="KW-1185">Reference proteome</keyword>
<evidence type="ECO:0000313" key="2">
    <source>
        <dbReference type="EMBL" id="CAI9726507.1"/>
    </source>
</evidence>
<dbReference type="PANTHER" id="PTHR47027:SF8">
    <property type="entry name" value="RIBONUCLEASE H"/>
    <property type="match status" value="1"/>
</dbReference>
<organism evidence="2 3">
    <name type="scientific">Octopus vulgaris</name>
    <name type="common">Common octopus</name>
    <dbReference type="NCBI Taxonomy" id="6645"/>
    <lineage>
        <taxon>Eukaryota</taxon>
        <taxon>Metazoa</taxon>
        <taxon>Spiralia</taxon>
        <taxon>Lophotrochozoa</taxon>
        <taxon>Mollusca</taxon>
        <taxon>Cephalopoda</taxon>
        <taxon>Coleoidea</taxon>
        <taxon>Octopodiformes</taxon>
        <taxon>Octopoda</taxon>
        <taxon>Incirrata</taxon>
        <taxon>Octopodidae</taxon>
        <taxon>Octopus</taxon>
    </lineage>
</organism>
<dbReference type="Proteomes" id="UP001162480">
    <property type="component" value="Chromosome 8"/>
</dbReference>
<dbReference type="PANTHER" id="PTHR47027">
    <property type="entry name" value="REVERSE TRANSCRIPTASE DOMAIN-CONTAINING PROTEIN"/>
    <property type="match status" value="1"/>
</dbReference>
<name>A0AA36B3Y7_OCTVU</name>
<dbReference type="SUPFAM" id="SSF56672">
    <property type="entry name" value="DNA/RNA polymerases"/>
    <property type="match status" value="1"/>
</dbReference>
<dbReference type="AlphaFoldDB" id="A0AA36B3Y7"/>
<feature type="domain" description="Reverse transcriptase" evidence="1">
    <location>
        <begin position="13"/>
        <end position="117"/>
    </location>
</feature>
<accession>A0AA36B3Y7</accession>
<reference evidence="2" key="1">
    <citation type="submission" date="2023-08" db="EMBL/GenBank/DDBJ databases">
        <authorList>
            <person name="Alioto T."/>
            <person name="Alioto T."/>
            <person name="Gomez Garrido J."/>
        </authorList>
    </citation>
    <scope>NUCLEOTIDE SEQUENCE</scope>
</reference>
<proteinExistence type="predicted"/>